<dbReference type="InterPro" id="IPR011009">
    <property type="entry name" value="Kinase-like_dom_sf"/>
</dbReference>
<dbReference type="SUPFAM" id="SSF56112">
    <property type="entry name" value="Protein kinase-like (PK-like)"/>
    <property type="match status" value="1"/>
</dbReference>
<feature type="domain" description="Protein kinase" evidence="8">
    <location>
        <begin position="272"/>
        <end position="569"/>
    </location>
</feature>
<evidence type="ECO:0000256" key="3">
    <source>
        <dbReference type="ARBA" id="ARBA00022777"/>
    </source>
</evidence>
<feature type="compositionally biased region" description="Low complexity" evidence="7">
    <location>
        <begin position="140"/>
        <end position="160"/>
    </location>
</feature>
<evidence type="ECO:0000256" key="1">
    <source>
        <dbReference type="ARBA" id="ARBA00022679"/>
    </source>
</evidence>
<feature type="compositionally biased region" description="Low complexity" evidence="7">
    <location>
        <begin position="188"/>
        <end position="206"/>
    </location>
</feature>
<evidence type="ECO:0000256" key="5">
    <source>
        <dbReference type="ARBA" id="ARBA00037982"/>
    </source>
</evidence>
<dbReference type="Proteomes" id="UP000051952">
    <property type="component" value="Unassembled WGS sequence"/>
</dbReference>
<organism evidence="9 10">
    <name type="scientific">Bodo saltans</name>
    <name type="common">Flagellated protozoan</name>
    <dbReference type="NCBI Taxonomy" id="75058"/>
    <lineage>
        <taxon>Eukaryota</taxon>
        <taxon>Discoba</taxon>
        <taxon>Euglenozoa</taxon>
        <taxon>Kinetoplastea</taxon>
        <taxon>Metakinetoplastina</taxon>
        <taxon>Eubodonida</taxon>
        <taxon>Bodonidae</taxon>
        <taxon>Bodo</taxon>
    </lineage>
</organism>
<dbReference type="Pfam" id="PF00069">
    <property type="entry name" value="Pkinase"/>
    <property type="match status" value="1"/>
</dbReference>
<keyword evidence="1" id="KW-0808">Transferase</keyword>
<dbReference type="InterPro" id="IPR017441">
    <property type="entry name" value="Protein_kinase_ATP_BS"/>
</dbReference>
<dbReference type="PROSITE" id="PS00108">
    <property type="entry name" value="PROTEIN_KINASE_ST"/>
    <property type="match status" value="1"/>
</dbReference>
<dbReference type="Gene3D" id="1.10.510.10">
    <property type="entry name" value="Transferase(Phosphotransferase) domain 1"/>
    <property type="match status" value="1"/>
</dbReference>
<accession>A0A0S4IZH3</accession>
<comment type="similarity">
    <text evidence="5">Belongs to the protein kinase superfamily. Ser/Thr protein kinase family. GCN2 subfamily.</text>
</comment>
<keyword evidence="4 6" id="KW-0067">ATP-binding</keyword>
<protein>
    <submittedName>
        <fullName evidence="9">Protein kinase, putative</fullName>
    </submittedName>
</protein>
<gene>
    <name evidence="9" type="ORF">BSAL_82860</name>
</gene>
<dbReference type="InterPro" id="IPR008271">
    <property type="entry name" value="Ser/Thr_kinase_AS"/>
</dbReference>
<keyword evidence="2 6" id="KW-0547">Nucleotide-binding</keyword>
<proteinExistence type="inferred from homology"/>
<dbReference type="InterPro" id="IPR050339">
    <property type="entry name" value="CC_SR_Kinase"/>
</dbReference>
<feature type="compositionally biased region" description="Polar residues" evidence="7">
    <location>
        <begin position="67"/>
        <end position="76"/>
    </location>
</feature>
<sequence length="685" mass="75266">MLDFNTPNVATPPNPSLGDDAYPQRPPHQQSNNNNWATPQPFAAKSQNHGNYRVDPAACYPPPPSQHYHNSGSRTTPHAHHLNMTSGRLGQATPQAHDSTHDHFNPCPASKRHRTHHNSEDSTQMAGRMGGGGMPALIVGRGSSRQSIGPSSSSGRPSIGLNNGLQTLRISSSASMEREGRPSIGAMSFSSACNNNNSSSTNGTASHHLQTNSLASSPQCAYPHASATSPHYDDRHGSLSFGRNFDMMDHNECSQAETECSTFVAKRILTEFRELRELGHGHFGHVLLCEEMNSGDYVAIKISNPLHARELNRARRERDIMNALRGSPHIVHLYNSWEEGRHPQMHLQMQYCSGGNLATVAARRRGGESPLRWKECEVLSFMGQMAIALDAIHSINVVHVDFKPENVLIDGCNNYVLSDFGCGLTLDDHGRPRDPSSALLASQNPQQQQQQRPGGFMTQMMNSHDVGLSQATSCDEGDKRYIAIDMMNEKEHYKAGDMFSFGMSLYELMSGYAVPLQGDVYSYLRTRTELTELTDAGYSAPLVNLVLRMLSSAPLSRPTAREVLESPCLRYMDPTFSLQQCTSRELATHLAAGTSTPELFQYYQTCFEVSHYLMSVVLKDYHNAYPASVKRLWRGPSVSVGASVVSDSTPLRTGGVRMSQGGMYGAAESVHSTAFRTPVTKRLGD</sequence>
<evidence type="ECO:0000256" key="6">
    <source>
        <dbReference type="PROSITE-ProRule" id="PRU10141"/>
    </source>
</evidence>
<dbReference type="GO" id="GO:0005634">
    <property type="term" value="C:nucleus"/>
    <property type="evidence" value="ECO:0007669"/>
    <property type="project" value="TreeGrafter"/>
</dbReference>
<feature type="compositionally biased region" description="Polar residues" evidence="7">
    <location>
        <begin position="83"/>
        <end position="97"/>
    </location>
</feature>
<evidence type="ECO:0000313" key="9">
    <source>
        <dbReference type="EMBL" id="CUG67182.1"/>
    </source>
</evidence>
<keyword evidence="10" id="KW-1185">Reference proteome</keyword>
<evidence type="ECO:0000259" key="8">
    <source>
        <dbReference type="PROSITE" id="PS50011"/>
    </source>
</evidence>
<dbReference type="EMBL" id="CYKH01000928">
    <property type="protein sequence ID" value="CUG67182.1"/>
    <property type="molecule type" value="Genomic_DNA"/>
</dbReference>
<name>A0A0S4IZH3_BODSA</name>
<reference evidence="10" key="1">
    <citation type="submission" date="2015-09" db="EMBL/GenBank/DDBJ databases">
        <authorList>
            <consortium name="Pathogen Informatics"/>
        </authorList>
    </citation>
    <scope>NUCLEOTIDE SEQUENCE [LARGE SCALE GENOMIC DNA]</scope>
    <source>
        <strain evidence="10">Lake Konstanz</strain>
    </source>
</reference>
<evidence type="ECO:0000256" key="4">
    <source>
        <dbReference type="ARBA" id="ARBA00022840"/>
    </source>
</evidence>
<dbReference type="Gene3D" id="3.30.200.20">
    <property type="entry name" value="Phosphorylase Kinase, domain 1"/>
    <property type="match status" value="1"/>
</dbReference>
<evidence type="ECO:0000313" key="10">
    <source>
        <dbReference type="Proteomes" id="UP000051952"/>
    </source>
</evidence>
<evidence type="ECO:0000256" key="2">
    <source>
        <dbReference type="ARBA" id="ARBA00022741"/>
    </source>
</evidence>
<feature type="compositionally biased region" description="Polar residues" evidence="7">
    <location>
        <begin position="207"/>
        <end position="219"/>
    </location>
</feature>
<dbReference type="AlphaFoldDB" id="A0A0S4IZH3"/>
<feature type="compositionally biased region" description="Polar residues" evidence="7">
    <location>
        <begin position="27"/>
        <end position="38"/>
    </location>
</feature>
<evidence type="ECO:0000256" key="7">
    <source>
        <dbReference type="SAM" id="MobiDB-lite"/>
    </source>
</evidence>
<feature type="compositionally biased region" description="Polar residues" evidence="7">
    <location>
        <begin position="161"/>
        <end position="175"/>
    </location>
</feature>
<dbReference type="GO" id="GO:0005524">
    <property type="term" value="F:ATP binding"/>
    <property type="evidence" value="ECO:0007669"/>
    <property type="project" value="UniProtKB-UniRule"/>
</dbReference>
<dbReference type="GO" id="GO:0004672">
    <property type="term" value="F:protein kinase activity"/>
    <property type="evidence" value="ECO:0007669"/>
    <property type="project" value="InterPro"/>
</dbReference>
<dbReference type="PROSITE" id="PS00107">
    <property type="entry name" value="PROTEIN_KINASE_ATP"/>
    <property type="match status" value="1"/>
</dbReference>
<feature type="region of interest" description="Disordered" evidence="7">
    <location>
        <begin position="433"/>
        <end position="453"/>
    </location>
</feature>
<dbReference type="VEuPathDB" id="TriTrypDB:BSAL_82860"/>
<feature type="binding site" evidence="6">
    <location>
        <position position="301"/>
    </location>
    <ligand>
        <name>ATP</name>
        <dbReference type="ChEBI" id="CHEBI:30616"/>
    </ligand>
</feature>
<dbReference type="GO" id="GO:0005737">
    <property type="term" value="C:cytoplasm"/>
    <property type="evidence" value="ECO:0007669"/>
    <property type="project" value="TreeGrafter"/>
</dbReference>
<dbReference type="PROSITE" id="PS50011">
    <property type="entry name" value="PROTEIN_KINASE_DOM"/>
    <property type="match status" value="1"/>
</dbReference>
<dbReference type="OrthoDB" id="5337378at2759"/>
<dbReference type="InterPro" id="IPR000719">
    <property type="entry name" value="Prot_kinase_dom"/>
</dbReference>
<keyword evidence="3 9" id="KW-0418">Kinase</keyword>
<dbReference type="PANTHER" id="PTHR11042">
    <property type="entry name" value="EUKARYOTIC TRANSLATION INITIATION FACTOR 2-ALPHA KINASE EIF2-ALPHA KINASE -RELATED"/>
    <property type="match status" value="1"/>
</dbReference>
<dbReference type="PANTHER" id="PTHR11042:SF186">
    <property type="entry name" value="KINASE, PUTATIVE-RELATED"/>
    <property type="match status" value="1"/>
</dbReference>
<feature type="region of interest" description="Disordered" evidence="7">
    <location>
        <begin position="1"/>
        <end position="233"/>
    </location>
</feature>